<gene>
    <name evidence="1" type="ORF">JJB07_12465</name>
</gene>
<name>A0ABS1JB13_9BACL</name>
<keyword evidence="2" id="KW-1185">Reference proteome</keyword>
<evidence type="ECO:0000313" key="2">
    <source>
        <dbReference type="Proteomes" id="UP000602284"/>
    </source>
</evidence>
<protein>
    <recommendedName>
        <fullName evidence="3">CYTH domain-containing protein</fullName>
    </recommendedName>
</protein>
<dbReference type="Proteomes" id="UP000602284">
    <property type="component" value="Unassembled WGS sequence"/>
</dbReference>
<evidence type="ECO:0008006" key="3">
    <source>
        <dbReference type="Google" id="ProtNLM"/>
    </source>
</evidence>
<accession>A0ABS1JB13</accession>
<reference evidence="1 2" key="1">
    <citation type="submission" date="2021-01" db="EMBL/GenBank/DDBJ databases">
        <title>Tumebacillus sp. strain ITR2 16S ribosomal RNA gene Genome sequencing and assembly.</title>
        <authorList>
            <person name="Kang M."/>
        </authorList>
    </citation>
    <scope>NUCLEOTIDE SEQUENCE [LARGE SCALE GENOMIC DNA]</scope>
    <source>
        <strain evidence="1 2">ITR2</strain>
    </source>
</reference>
<sequence>MAEGVGKTRIREVKLELFLDDEIRAALLEIVEGRKDTLELNFVYFRHLYVEELKHEGYRVSQIKIPLGRITKVKLKAIQGS</sequence>
<evidence type="ECO:0000313" key="1">
    <source>
        <dbReference type="EMBL" id="MBL0387466.1"/>
    </source>
</evidence>
<dbReference type="EMBL" id="JAEQNB010000003">
    <property type="protein sequence ID" value="MBL0387466.1"/>
    <property type="molecule type" value="Genomic_DNA"/>
</dbReference>
<organism evidence="1 2">
    <name type="scientific">Tumebacillus amylolyticus</name>
    <dbReference type="NCBI Taxonomy" id="2801339"/>
    <lineage>
        <taxon>Bacteria</taxon>
        <taxon>Bacillati</taxon>
        <taxon>Bacillota</taxon>
        <taxon>Bacilli</taxon>
        <taxon>Bacillales</taxon>
        <taxon>Alicyclobacillaceae</taxon>
        <taxon>Tumebacillus</taxon>
    </lineage>
</organism>
<comment type="caution">
    <text evidence="1">The sequence shown here is derived from an EMBL/GenBank/DDBJ whole genome shotgun (WGS) entry which is preliminary data.</text>
</comment>
<proteinExistence type="predicted"/>
<dbReference type="RefSeq" id="WP_201635476.1">
    <property type="nucleotide sequence ID" value="NZ_JAEQNB010000003.1"/>
</dbReference>